<accession>A0ABT8RHF6</accession>
<gene>
    <name evidence="2" type="ORF">Q0590_34920</name>
</gene>
<evidence type="ECO:0000313" key="2">
    <source>
        <dbReference type="EMBL" id="MDO1451518.1"/>
    </source>
</evidence>
<organism evidence="2 3">
    <name type="scientific">Rhodocytophaga aerolata</name>
    <dbReference type="NCBI Taxonomy" id="455078"/>
    <lineage>
        <taxon>Bacteria</taxon>
        <taxon>Pseudomonadati</taxon>
        <taxon>Bacteroidota</taxon>
        <taxon>Cytophagia</taxon>
        <taxon>Cytophagales</taxon>
        <taxon>Rhodocytophagaceae</taxon>
        <taxon>Rhodocytophaga</taxon>
    </lineage>
</organism>
<feature type="domain" description="Plasmid replication protein RepL" evidence="1">
    <location>
        <begin position="38"/>
        <end position="166"/>
    </location>
</feature>
<keyword evidence="3" id="KW-1185">Reference proteome</keyword>
<dbReference type="RefSeq" id="WP_302042315.1">
    <property type="nucleotide sequence ID" value="NZ_JAUKPO010000065.1"/>
</dbReference>
<name>A0ABT8RHF6_9BACT</name>
<dbReference type="Proteomes" id="UP001168528">
    <property type="component" value="Unassembled WGS sequence"/>
</dbReference>
<proteinExistence type="predicted"/>
<dbReference type="EMBL" id="JAUKPO010000065">
    <property type="protein sequence ID" value="MDO1451518.1"/>
    <property type="molecule type" value="Genomic_DNA"/>
</dbReference>
<sequence>MFEKNEKKIKDFPFNKENPFMPNLLVPKRNRNIAITKKTPKALIDTVTGEIDDTLFIATKKEVDKEEFVKIFQSQLQAIFNLSKPAQKVCAYVMSITEFNDRIIFELDDCKKFTGYTSNEAVYKGLTELLDNEMIARASASNLFFINPQVFYKGDRIVLLTEYRKRSFKKMSNPNQADLFETAKE</sequence>
<protein>
    <submittedName>
        <fullName evidence="2">Replication/maintenance protein RepL</fullName>
    </submittedName>
</protein>
<dbReference type="InterPro" id="IPR008813">
    <property type="entry name" value="Plasmid_replication_RepL"/>
</dbReference>
<comment type="caution">
    <text evidence="2">The sequence shown here is derived from an EMBL/GenBank/DDBJ whole genome shotgun (WGS) entry which is preliminary data.</text>
</comment>
<evidence type="ECO:0000259" key="1">
    <source>
        <dbReference type="Pfam" id="PF05732"/>
    </source>
</evidence>
<evidence type="ECO:0000313" key="3">
    <source>
        <dbReference type="Proteomes" id="UP001168528"/>
    </source>
</evidence>
<reference evidence="2" key="1">
    <citation type="submission" date="2023-07" db="EMBL/GenBank/DDBJ databases">
        <title>The genome sequence of Rhodocytophaga aerolata KACC 12507.</title>
        <authorList>
            <person name="Zhang X."/>
        </authorList>
    </citation>
    <scope>NUCLEOTIDE SEQUENCE</scope>
    <source>
        <strain evidence="2">KACC 12507</strain>
    </source>
</reference>
<dbReference type="Pfam" id="PF05732">
    <property type="entry name" value="RepL"/>
    <property type="match status" value="1"/>
</dbReference>